<accession>A0A0N0E0P8</accession>
<dbReference type="Proteomes" id="UP000037923">
    <property type="component" value="Unassembled WGS sequence"/>
</dbReference>
<dbReference type="OMA" id="FDNNVNL"/>
<gene>
    <name evidence="2" type="ORF">ABB37_00787</name>
</gene>
<name>A0A0N0E0P8_LEPPY</name>
<dbReference type="RefSeq" id="XP_015665130.1">
    <property type="nucleotide sequence ID" value="XM_015797122.1"/>
</dbReference>
<dbReference type="VEuPathDB" id="TriTrypDB:LpyrH10_01_7870"/>
<dbReference type="SUPFAM" id="SSF50182">
    <property type="entry name" value="Sm-like ribonucleoproteins"/>
    <property type="match status" value="1"/>
</dbReference>
<sequence length="91" mass="9982">MSAEAAHILRKKESILSLEKYLDRKVIVSQNCHEIHGVLKGFDNNVNLVLADAEMWHKDTLIRTLGASVVRGGPTTLVLSGDMVLIANPFA</sequence>
<dbReference type="SMART" id="SM00651">
    <property type="entry name" value="Sm"/>
    <property type="match status" value="1"/>
</dbReference>
<evidence type="ECO:0000313" key="2">
    <source>
        <dbReference type="EMBL" id="KPA86691.1"/>
    </source>
</evidence>
<dbReference type="EMBL" id="LGTL01000001">
    <property type="protein sequence ID" value="KPA86691.1"/>
    <property type="molecule type" value="Genomic_DNA"/>
</dbReference>
<evidence type="ECO:0000313" key="3">
    <source>
        <dbReference type="Proteomes" id="UP000037923"/>
    </source>
</evidence>
<proteinExistence type="predicted"/>
<organism evidence="2 3">
    <name type="scientific">Leptomonas pyrrhocoris</name>
    <name type="common">Firebug parasite</name>
    <dbReference type="NCBI Taxonomy" id="157538"/>
    <lineage>
        <taxon>Eukaryota</taxon>
        <taxon>Discoba</taxon>
        <taxon>Euglenozoa</taxon>
        <taxon>Kinetoplastea</taxon>
        <taxon>Metakinetoplastina</taxon>
        <taxon>Trypanosomatida</taxon>
        <taxon>Trypanosomatidae</taxon>
        <taxon>Leishmaniinae</taxon>
        <taxon>Leptomonas</taxon>
    </lineage>
</organism>
<comment type="caution">
    <text evidence="2">The sequence shown here is derived from an EMBL/GenBank/DDBJ whole genome shotgun (WGS) entry which is preliminary data.</text>
</comment>
<dbReference type="InterPro" id="IPR001163">
    <property type="entry name" value="Sm_dom_euk/arc"/>
</dbReference>
<keyword evidence="3" id="KW-1185">Reference proteome</keyword>
<feature type="domain" description="Sm" evidence="1">
    <location>
        <begin position="16"/>
        <end position="80"/>
    </location>
</feature>
<dbReference type="GeneID" id="26901084"/>
<reference evidence="2 3" key="1">
    <citation type="submission" date="2015-07" db="EMBL/GenBank/DDBJ databases">
        <title>High-quality genome of monoxenous trypanosomatid Leptomonas pyrrhocoris.</title>
        <authorList>
            <person name="Flegontov P."/>
            <person name="Butenko A."/>
            <person name="Firsov S."/>
            <person name="Vlcek C."/>
            <person name="Logacheva M.D."/>
            <person name="Field M."/>
            <person name="Filatov D."/>
            <person name="Flegontova O."/>
            <person name="Gerasimov E."/>
            <person name="Jackson A.P."/>
            <person name="Kelly S."/>
            <person name="Opperdoes F."/>
            <person name="O'Reilly A."/>
            <person name="Votypka J."/>
            <person name="Yurchenko V."/>
            <person name="Lukes J."/>
        </authorList>
    </citation>
    <scope>NUCLEOTIDE SEQUENCE [LARGE SCALE GENOMIC DNA]</scope>
    <source>
        <strain evidence="2">H10</strain>
    </source>
</reference>
<dbReference type="AlphaFoldDB" id="A0A0N0E0P8"/>
<dbReference type="OrthoDB" id="274944at2759"/>
<protein>
    <submittedName>
        <fullName evidence="2">Putative Lsm7p protein</fullName>
    </submittedName>
</protein>
<evidence type="ECO:0000259" key="1">
    <source>
        <dbReference type="SMART" id="SM00651"/>
    </source>
</evidence>
<dbReference type="InterPro" id="IPR010920">
    <property type="entry name" value="LSM_dom_sf"/>
</dbReference>
<dbReference type="Gene3D" id="2.30.30.100">
    <property type="match status" value="1"/>
</dbReference>
<dbReference type="Pfam" id="PF01423">
    <property type="entry name" value="LSM"/>
    <property type="match status" value="1"/>
</dbReference>